<dbReference type="GO" id="GO:0005198">
    <property type="term" value="F:structural molecule activity"/>
    <property type="evidence" value="ECO:0007669"/>
    <property type="project" value="InterPro"/>
</dbReference>
<reference evidence="11 12" key="1">
    <citation type="journal article" date="2014" name="BMC Infect. Dis.">
        <title>Detection of a divergent Parainfluenza 4 virus in an adult patient with influenza like illness using next-generation sequencing.</title>
        <authorList>
            <person name="Bialasiewicz S."/>
            <person name="McVernon J."/>
            <person name="Nolan T."/>
            <person name="Lambert S.B."/>
            <person name="Zhao G."/>
            <person name="Wang D."/>
            <person name="Nissen M.D."/>
            <person name="Sloots T.P."/>
        </authorList>
    </citation>
    <scope>NUCLEOTIDE SEQUENCE [LARGE SCALE GENOMIC DNA]</scope>
    <source>
        <strain evidence="11">QLD-01</strain>
    </source>
</reference>
<evidence type="ECO:0000256" key="8">
    <source>
        <dbReference type="ARBA" id="ARBA00023274"/>
    </source>
</evidence>
<sequence>MSSVLAAYEQFLQTTEDRSFGDQQFVQSDTLKAEIPVFVLNTNDPQQRFTLMNFCLRLAVSSSAKSAIKQGALLSLLSLQATSMQNHLMIAARAPDAALRIIEVDAIDPQDYTLTINPRSGWDDIKIRAYRALSRDLPISLADRTVFVSREAEHAVCDDMDTYLNRIFSVLIQIWIMVCKCMTAYDQPTGSEERRLAKYKQQGRMLEKYQLQTDARKIIQLVIRESMVIRQFLVQEMLTADKVGAYTNRYYAMVGDIAKYIANVGMSAFFLTLKFGLGNRWKPLALAAFSGELVKLKSLMSLYRRLGDRSRYLALLESPELMEFAPANYPLLFSYAMGVGSVQDPLIRNYQFGRNFLNTSYFQYGVETAMKHQGTVDPKLALELGITDEDRVDIMQSVEKHISGKAGDDISQPAGAFAMSLNRSAFINNNTSQDFSGARLSNYEQGWSGTNQDETRDAYPEPTMHRLQNIESTDSDHNELLMPELESDSNPFNRPRFTVRAPLIPEISHQNPNTRMSRDINTRDNIRADRQNTNEDRGSNIPDDILGDLDN</sequence>
<evidence type="ECO:0000256" key="4">
    <source>
        <dbReference type="ARBA" id="ARBA00022844"/>
    </source>
</evidence>
<comment type="function">
    <text evidence="9">Forms the helical nucleocapsid (NC), protecting the genome from nucleases.</text>
</comment>
<feature type="compositionally biased region" description="Basic and acidic residues" evidence="10">
    <location>
        <begin position="516"/>
        <end position="538"/>
    </location>
</feature>
<keyword evidence="6 9" id="KW-0543">Viral nucleoprotein</keyword>
<accession>A0A097F1K7</accession>
<evidence type="ECO:0000256" key="2">
    <source>
        <dbReference type="ARBA" id="ARBA00022497"/>
    </source>
</evidence>
<dbReference type="InterPro" id="IPR002021">
    <property type="entry name" value="Paramyx_ncap"/>
</dbReference>
<keyword evidence="7 9" id="KW-1035">Host cytoplasm</keyword>
<keyword evidence="8 9" id="KW-0687">Ribonucleoprotein</keyword>
<dbReference type="GO" id="GO:0019013">
    <property type="term" value="C:viral nucleocapsid"/>
    <property type="evidence" value="ECO:0007669"/>
    <property type="project" value="UniProtKB-KW"/>
</dbReference>
<protein>
    <recommendedName>
        <fullName evidence="9">Nucleocapsid</fullName>
    </recommendedName>
    <alternativeName>
        <fullName evidence="9">Nucleocapsid protein</fullName>
    </alternativeName>
</protein>
<comment type="similarity">
    <text evidence="1 9">Belongs to the paramyxoviruses nucleocapsid family.</text>
</comment>
<proteinExistence type="inferred from homology"/>
<comment type="subunit">
    <text evidence="9">Homomultimer; forms the nucleocapsid. Binds to the viral genomic RNA. N0 interacts with the phosphoprotein (via N-terminus); this interaction allows P to chaperon N0 to avoid N polymerization before encapsidation. Interacts as N-RNA template with the phosphoprotein (via C-terminus); this interaction positions the polymerase on the template.</text>
</comment>
<evidence type="ECO:0000256" key="3">
    <source>
        <dbReference type="ARBA" id="ARBA00022561"/>
    </source>
</evidence>
<evidence type="ECO:0000256" key="10">
    <source>
        <dbReference type="SAM" id="MobiDB-lite"/>
    </source>
</evidence>
<keyword evidence="3 9" id="KW-0167">Capsid protein</keyword>
<organism evidence="11 12">
    <name type="scientific">Human parainfluenza virus 4b</name>
    <dbReference type="NCBI Taxonomy" id="11226"/>
    <lineage>
        <taxon>Viruses</taxon>
        <taxon>Riboviria</taxon>
        <taxon>Orthornavirae</taxon>
        <taxon>Negarnaviricota</taxon>
        <taxon>Haploviricotina</taxon>
        <taxon>Monjiviricetes</taxon>
        <taxon>Mononegavirales</taxon>
        <taxon>Paramyxoviridae</taxon>
        <taxon>Rubulavirinae</taxon>
        <taxon>Orthorubulavirus</taxon>
        <taxon>Orthorubulavirus hominis</taxon>
        <taxon>Human orthorubulavirus 4</taxon>
    </lineage>
</organism>
<evidence type="ECO:0000313" key="12">
    <source>
        <dbReference type="Proteomes" id="UP000103468"/>
    </source>
</evidence>
<keyword evidence="4 9" id="KW-0946">Virion</keyword>
<dbReference type="GO" id="GO:0030430">
    <property type="term" value="C:host cell cytoplasm"/>
    <property type="evidence" value="ECO:0007669"/>
    <property type="project" value="UniProtKB-SubCell"/>
</dbReference>
<dbReference type="GO" id="GO:0019029">
    <property type="term" value="C:helical viral capsid"/>
    <property type="evidence" value="ECO:0007669"/>
    <property type="project" value="UniProtKB-KW"/>
</dbReference>
<evidence type="ECO:0000256" key="5">
    <source>
        <dbReference type="ARBA" id="ARBA00022884"/>
    </source>
</evidence>
<evidence type="ECO:0000256" key="9">
    <source>
        <dbReference type="RuleBase" id="RU361245"/>
    </source>
</evidence>
<evidence type="ECO:0000256" key="1">
    <source>
        <dbReference type="ARBA" id="ARBA00007642"/>
    </source>
</evidence>
<gene>
    <name evidence="11" type="primary">NP</name>
</gene>
<name>A0A097F1K7_9MONO</name>
<evidence type="ECO:0000256" key="6">
    <source>
        <dbReference type="ARBA" id="ARBA00023086"/>
    </source>
</evidence>
<dbReference type="EMBL" id="KF908238">
    <property type="protein sequence ID" value="AIT16056.1"/>
    <property type="molecule type" value="Viral_cRNA"/>
</dbReference>
<dbReference type="Pfam" id="PF00973">
    <property type="entry name" value="Paramyxo_ncap"/>
    <property type="match status" value="1"/>
</dbReference>
<dbReference type="Proteomes" id="UP000103468">
    <property type="component" value="Genome"/>
</dbReference>
<keyword evidence="5 9" id="KW-0694">RNA-binding</keyword>
<dbReference type="GO" id="GO:0003723">
    <property type="term" value="F:RNA binding"/>
    <property type="evidence" value="ECO:0007669"/>
    <property type="project" value="UniProtKB-KW"/>
</dbReference>
<feature type="region of interest" description="Disordered" evidence="10">
    <location>
        <begin position="507"/>
        <end position="551"/>
    </location>
</feature>
<dbReference type="GO" id="GO:1990904">
    <property type="term" value="C:ribonucleoprotein complex"/>
    <property type="evidence" value="ECO:0007669"/>
    <property type="project" value="UniProtKB-KW"/>
</dbReference>
<evidence type="ECO:0000313" key="11">
    <source>
        <dbReference type="EMBL" id="AIT16056.1"/>
    </source>
</evidence>
<comment type="subcellular location">
    <subcellularLocation>
        <location evidence="9">Virion</location>
    </subcellularLocation>
    <subcellularLocation>
        <location evidence="9">Host cytoplasm</location>
    </subcellularLocation>
</comment>
<keyword evidence="2 9" id="KW-1139">Helical capsid protein</keyword>
<evidence type="ECO:0000256" key="7">
    <source>
        <dbReference type="ARBA" id="ARBA00023200"/>
    </source>
</evidence>